<keyword evidence="3" id="KW-1185">Reference proteome</keyword>
<comment type="caution">
    <text evidence="2">The sequence shown here is derived from an EMBL/GenBank/DDBJ whole genome shotgun (WGS) entry which is preliminary data.</text>
</comment>
<evidence type="ECO:0000313" key="2">
    <source>
        <dbReference type="EMBL" id="SAK84707.1"/>
    </source>
</evidence>
<dbReference type="RefSeq" id="WP_157694869.1">
    <property type="nucleotide sequence ID" value="NZ_FCNX02000011.1"/>
</dbReference>
<dbReference type="OrthoDB" id="9953946at2"/>
<evidence type="ECO:0000313" key="3">
    <source>
        <dbReference type="Proteomes" id="UP000054903"/>
    </source>
</evidence>
<feature type="region of interest" description="Disordered" evidence="1">
    <location>
        <begin position="38"/>
        <end position="58"/>
    </location>
</feature>
<evidence type="ECO:0000256" key="1">
    <source>
        <dbReference type="SAM" id="MobiDB-lite"/>
    </source>
</evidence>
<dbReference type="AlphaFoldDB" id="A0A158CT01"/>
<feature type="compositionally biased region" description="Basic and acidic residues" evidence="1">
    <location>
        <begin position="49"/>
        <end position="58"/>
    </location>
</feature>
<accession>A0A158CT01</accession>
<gene>
    <name evidence="2" type="ORF">AWB77_04433</name>
</gene>
<protein>
    <submittedName>
        <fullName evidence="2">Uncharacterized protein</fullName>
    </submittedName>
</protein>
<dbReference type="Proteomes" id="UP000054903">
    <property type="component" value="Unassembled WGS sequence"/>
</dbReference>
<organism evidence="2 3">
    <name type="scientific">Caballeronia fortuita</name>
    <dbReference type="NCBI Taxonomy" id="1777138"/>
    <lineage>
        <taxon>Bacteria</taxon>
        <taxon>Pseudomonadati</taxon>
        <taxon>Pseudomonadota</taxon>
        <taxon>Betaproteobacteria</taxon>
        <taxon>Burkholderiales</taxon>
        <taxon>Burkholderiaceae</taxon>
        <taxon>Caballeronia</taxon>
    </lineage>
</organism>
<sequence length="58" mass="6634">MLVTTALLLLLGIWLAAFLLDRGSDKKMWEMWERELNEARTDPQSPEISAEKSQTKNG</sequence>
<proteinExistence type="predicted"/>
<name>A0A158CT01_9BURK</name>
<reference evidence="2" key="1">
    <citation type="submission" date="2016-01" db="EMBL/GenBank/DDBJ databases">
        <authorList>
            <person name="Peeters C."/>
        </authorList>
    </citation>
    <scope>NUCLEOTIDE SEQUENCE</scope>
    <source>
        <strain evidence="2">LMG 29320</strain>
    </source>
</reference>
<dbReference type="EMBL" id="FCNX02000011">
    <property type="protein sequence ID" value="SAK84707.1"/>
    <property type="molecule type" value="Genomic_DNA"/>
</dbReference>